<dbReference type="SUPFAM" id="SSF103473">
    <property type="entry name" value="MFS general substrate transporter"/>
    <property type="match status" value="1"/>
</dbReference>
<dbReference type="AlphaFoldDB" id="A0A427YFC4"/>
<feature type="transmembrane region" description="Helical" evidence="9">
    <location>
        <begin position="190"/>
        <end position="211"/>
    </location>
</feature>
<evidence type="ECO:0000256" key="9">
    <source>
        <dbReference type="SAM" id="Phobius"/>
    </source>
</evidence>
<evidence type="ECO:0000256" key="1">
    <source>
        <dbReference type="ARBA" id="ARBA00004141"/>
    </source>
</evidence>
<dbReference type="PROSITE" id="PS00216">
    <property type="entry name" value="SUGAR_TRANSPORT_1"/>
    <property type="match status" value="1"/>
</dbReference>
<dbReference type="Pfam" id="PF00083">
    <property type="entry name" value="Sugar_tr"/>
    <property type="match status" value="1"/>
</dbReference>
<evidence type="ECO:0000256" key="4">
    <source>
        <dbReference type="ARBA" id="ARBA00022692"/>
    </source>
</evidence>
<dbReference type="GO" id="GO:0016020">
    <property type="term" value="C:membrane"/>
    <property type="evidence" value="ECO:0007669"/>
    <property type="project" value="UniProtKB-SubCell"/>
</dbReference>
<comment type="caution">
    <text evidence="11">The sequence shown here is derived from an EMBL/GenBank/DDBJ whole genome shotgun (WGS) entry which is preliminary data.</text>
</comment>
<evidence type="ECO:0000256" key="5">
    <source>
        <dbReference type="ARBA" id="ARBA00022989"/>
    </source>
</evidence>
<comment type="catalytic activity">
    <reaction evidence="7">
        <text>myo-inositol(out) + H(+)(out) = myo-inositol(in) + H(+)(in)</text>
        <dbReference type="Rhea" id="RHEA:60364"/>
        <dbReference type="ChEBI" id="CHEBI:15378"/>
        <dbReference type="ChEBI" id="CHEBI:17268"/>
    </reaction>
</comment>
<dbReference type="EMBL" id="RSCD01000012">
    <property type="protein sequence ID" value="RSH89871.1"/>
    <property type="molecule type" value="Genomic_DNA"/>
</dbReference>
<dbReference type="PRINTS" id="PR00171">
    <property type="entry name" value="SUGRTRNSPORT"/>
</dbReference>
<keyword evidence="4 9" id="KW-0812">Transmembrane</keyword>
<dbReference type="FunFam" id="1.20.1250.20:FF:000078">
    <property type="entry name" value="MFS maltose transporter, putative"/>
    <property type="match status" value="1"/>
</dbReference>
<dbReference type="InterPro" id="IPR050360">
    <property type="entry name" value="MFS_Sugar_Transporters"/>
</dbReference>
<dbReference type="PANTHER" id="PTHR48022">
    <property type="entry name" value="PLASTIDIC GLUCOSE TRANSPORTER 4"/>
    <property type="match status" value="1"/>
</dbReference>
<evidence type="ECO:0000259" key="10">
    <source>
        <dbReference type="PROSITE" id="PS50850"/>
    </source>
</evidence>
<sequence>MADEDHKDRIEAMEHAEARQMTGDKGEQVVVESAFAGLSRLQTIRTFRRCIGYVLLACCCALNDGYEFSIPNSVINIQAFVDEFGIVDSVTGVAALSPRVVSLWNGLQQIGIVSGQILGAALNDRVGRKGAMYGLTACFVIGAILSVVAHEWRVWLAGRFIFGTGMGMCQMTITTYVSEIAPTQVRGTMLAVYSLSFAIGQFLSAVCIKVLQDKTPALWRRAIYTQWIFIGIWILILPWMPESPWHLARKHQHEKAKRSLARLYKGVPQWDADREYLVLQAELAHAEAIKPAWGNSRFIEIFRGVNGRRTLASIIGPAMQQLVGVPIFFTYITYFFAQSGVHDPFLATIIMYCLYIGALVISFWTSELVGRRPLLLWGAALMFSANIGLGITGSFKVINSAAAVAMSCIWVFTYSLTSAPVAFMISGETSTPRLRAYTNGLALAVFGSLGAMFTFVVPYMLDTQHANWGVKSGYLFGGGCLLSFIAVFFFVPETAGRTYAELDELWESGISVRKFAKAKTTAQQSGAFELRPARTNA</sequence>
<feature type="transmembrane region" description="Helical" evidence="9">
    <location>
        <begin position="437"/>
        <end position="461"/>
    </location>
</feature>
<evidence type="ECO:0000256" key="6">
    <source>
        <dbReference type="ARBA" id="ARBA00023136"/>
    </source>
</evidence>
<dbReference type="PANTHER" id="PTHR48022:SF77">
    <property type="entry name" value="MAJOR FACILITATOR SUPERFAMILY (MFS) PROFILE DOMAIN-CONTAINING PROTEIN"/>
    <property type="match status" value="1"/>
</dbReference>
<evidence type="ECO:0000313" key="12">
    <source>
        <dbReference type="Proteomes" id="UP000279259"/>
    </source>
</evidence>
<dbReference type="InterPro" id="IPR005828">
    <property type="entry name" value="MFS_sugar_transport-like"/>
</dbReference>
<comment type="subcellular location">
    <subcellularLocation>
        <location evidence="1">Membrane</location>
        <topology evidence="1">Multi-pass membrane protein</topology>
    </subcellularLocation>
</comment>
<dbReference type="InterPro" id="IPR005829">
    <property type="entry name" value="Sugar_transporter_CS"/>
</dbReference>
<feature type="transmembrane region" description="Helical" evidence="9">
    <location>
        <begin position="156"/>
        <end position="178"/>
    </location>
</feature>
<dbReference type="InterPro" id="IPR036259">
    <property type="entry name" value="MFS_trans_sf"/>
</dbReference>
<keyword evidence="5 9" id="KW-1133">Transmembrane helix</keyword>
<organism evidence="11 12">
    <name type="scientific">Saitozyma podzolica</name>
    <dbReference type="NCBI Taxonomy" id="1890683"/>
    <lineage>
        <taxon>Eukaryota</taxon>
        <taxon>Fungi</taxon>
        <taxon>Dikarya</taxon>
        <taxon>Basidiomycota</taxon>
        <taxon>Agaricomycotina</taxon>
        <taxon>Tremellomycetes</taxon>
        <taxon>Tremellales</taxon>
        <taxon>Trimorphomycetaceae</taxon>
        <taxon>Saitozyma</taxon>
    </lineage>
</organism>
<dbReference type="GO" id="GO:0005351">
    <property type="term" value="F:carbohydrate:proton symporter activity"/>
    <property type="evidence" value="ECO:0007669"/>
    <property type="project" value="TreeGrafter"/>
</dbReference>
<feature type="transmembrane region" description="Helical" evidence="9">
    <location>
        <begin position="223"/>
        <end position="240"/>
    </location>
</feature>
<comment type="similarity">
    <text evidence="2 8">Belongs to the major facilitator superfamily. Sugar transporter (TC 2.A.1.1) family.</text>
</comment>
<keyword evidence="12" id="KW-1185">Reference proteome</keyword>
<feature type="transmembrane region" description="Helical" evidence="9">
    <location>
        <begin position="473"/>
        <end position="491"/>
    </location>
</feature>
<feature type="domain" description="Major facilitator superfamily (MFS) profile" evidence="10">
    <location>
        <begin position="53"/>
        <end position="495"/>
    </location>
</feature>
<evidence type="ECO:0000313" key="11">
    <source>
        <dbReference type="EMBL" id="RSH89871.1"/>
    </source>
</evidence>
<keyword evidence="6 9" id="KW-0472">Membrane</keyword>
<dbReference type="Gene3D" id="1.20.1250.20">
    <property type="entry name" value="MFS general substrate transporter like domains"/>
    <property type="match status" value="1"/>
</dbReference>
<dbReference type="InterPro" id="IPR020846">
    <property type="entry name" value="MFS_dom"/>
</dbReference>
<dbReference type="Proteomes" id="UP000279259">
    <property type="component" value="Unassembled WGS sequence"/>
</dbReference>
<accession>A0A427YFC4</accession>
<reference evidence="11 12" key="1">
    <citation type="submission" date="2018-11" db="EMBL/GenBank/DDBJ databases">
        <title>Genome sequence of Saitozyma podzolica DSM 27192.</title>
        <authorList>
            <person name="Aliyu H."/>
            <person name="Gorte O."/>
            <person name="Ochsenreither K."/>
        </authorList>
    </citation>
    <scope>NUCLEOTIDE SEQUENCE [LARGE SCALE GENOMIC DNA]</scope>
    <source>
        <strain evidence="11 12">DSM 27192</strain>
    </source>
</reference>
<evidence type="ECO:0000256" key="3">
    <source>
        <dbReference type="ARBA" id="ARBA00022448"/>
    </source>
</evidence>
<name>A0A427YFC4_9TREE</name>
<evidence type="ECO:0000256" key="8">
    <source>
        <dbReference type="RuleBase" id="RU003346"/>
    </source>
</evidence>
<feature type="transmembrane region" description="Helical" evidence="9">
    <location>
        <begin position="401"/>
        <end position="425"/>
    </location>
</feature>
<dbReference type="PROSITE" id="PS50850">
    <property type="entry name" value="MFS"/>
    <property type="match status" value="1"/>
</dbReference>
<evidence type="ECO:0000256" key="7">
    <source>
        <dbReference type="ARBA" id="ARBA00049119"/>
    </source>
</evidence>
<feature type="transmembrane region" description="Helical" evidence="9">
    <location>
        <begin position="345"/>
        <end position="365"/>
    </location>
</feature>
<dbReference type="InterPro" id="IPR003663">
    <property type="entry name" value="Sugar/inositol_transpt"/>
</dbReference>
<keyword evidence="3 8" id="KW-0813">Transport</keyword>
<feature type="transmembrane region" description="Helical" evidence="9">
    <location>
        <begin position="311"/>
        <end position="333"/>
    </location>
</feature>
<protein>
    <recommendedName>
        <fullName evidence="10">Major facilitator superfamily (MFS) profile domain-containing protein</fullName>
    </recommendedName>
</protein>
<proteinExistence type="inferred from homology"/>
<evidence type="ECO:0000256" key="2">
    <source>
        <dbReference type="ARBA" id="ARBA00010992"/>
    </source>
</evidence>
<feature type="transmembrane region" description="Helical" evidence="9">
    <location>
        <begin position="131"/>
        <end position="150"/>
    </location>
</feature>
<dbReference type="NCBIfam" id="TIGR00879">
    <property type="entry name" value="SP"/>
    <property type="match status" value="1"/>
</dbReference>
<gene>
    <name evidence="11" type="ORF">EHS25_001857</name>
</gene>
<dbReference type="OrthoDB" id="2544694at2759"/>
<feature type="transmembrane region" description="Helical" evidence="9">
    <location>
        <begin position="374"/>
        <end position="395"/>
    </location>
</feature>